<dbReference type="Pfam" id="PF13724">
    <property type="entry name" value="DNA_binding_2"/>
    <property type="match status" value="1"/>
</dbReference>
<comment type="caution">
    <text evidence="9">The sequence shown here is derived from an EMBL/GenBank/DDBJ whole genome shotgun (WGS) entry which is preliminary data.</text>
</comment>
<evidence type="ECO:0000256" key="6">
    <source>
        <dbReference type="RuleBase" id="RU367028"/>
    </source>
</evidence>
<feature type="compositionally biased region" description="Basic residues" evidence="7">
    <location>
        <begin position="100"/>
        <end position="116"/>
    </location>
</feature>
<dbReference type="PANTHER" id="PTHR33057:SF151">
    <property type="entry name" value="TRANSCRIPTION REPRESSOR OFP1"/>
    <property type="match status" value="1"/>
</dbReference>
<feature type="compositionally biased region" description="Basic residues" evidence="7">
    <location>
        <begin position="27"/>
        <end position="36"/>
    </location>
</feature>
<organism evidence="9 10">
    <name type="scientific">Eucalyptus globulus</name>
    <name type="common">Tasmanian blue gum</name>
    <dbReference type="NCBI Taxonomy" id="34317"/>
    <lineage>
        <taxon>Eukaryota</taxon>
        <taxon>Viridiplantae</taxon>
        <taxon>Streptophyta</taxon>
        <taxon>Embryophyta</taxon>
        <taxon>Tracheophyta</taxon>
        <taxon>Spermatophyta</taxon>
        <taxon>Magnoliopsida</taxon>
        <taxon>eudicotyledons</taxon>
        <taxon>Gunneridae</taxon>
        <taxon>Pentapetalae</taxon>
        <taxon>rosids</taxon>
        <taxon>malvids</taxon>
        <taxon>Myrtales</taxon>
        <taxon>Myrtaceae</taxon>
        <taxon>Myrtoideae</taxon>
        <taxon>Eucalypteae</taxon>
        <taxon>Eucalyptus</taxon>
    </lineage>
</organism>
<dbReference type="EMBL" id="JBJKBG010000011">
    <property type="protein sequence ID" value="KAL3715277.1"/>
    <property type="molecule type" value="Genomic_DNA"/>
</dbReference>
<feature type="compositionally biased region" description="Pro residues" evidence="7">
    <location>
        <begin position="89"/>
        <end position="98"/>
    </location>
</feature>
<dbReference type="PANTHER" id="PTHR33057">
    <property type="entry name" value="TRANSCRIPTION REPRESSOR OFP7-RELATED"/>
    <property type="match status" value="1"/>
</dbReference>
<proteinExistence type="predicted"/>
<feature type="region of interest" description="Disordered" evidence="7">
    <location>
        <begin position="24"/>
        <end position="126"/>
    </location>
</feature>
<dbReference type="InterPro" id="IPR038933">
    <property type="entry name" value="Ovate"/>
</dbReference>
<dbReference type="InterPro" id="IPR006458">
    <property type="entry name" value="Ovate_C"/>
</dbReference>
<name>A0ABD3IN46_EUCGL</name>
<evidence type="ECO:0000256" key="3">
    <source>
        <dbReference type="ARBA" id="ARBA00023015"/>
    </source>
</evidence>
<evidence type="ECO:0000313" key="9">
    <source>
        <dbReference type="EMBL" id="KAL3715277.1"/>
    </source>
</evidence>
<keyword evidence="2 6" id="KW-0678">Repressor</keyword>
<keyword evidence="4 6" id="KW-0804">Transcription</keyword>
<dbReference type="InterPro" id="IPR025830">
    <property type="entry name" value="DNA_bnd_dom_ovate"/>
</dbReference>
<feature type="region of interest" description="Disordered" evidence="7">
    <location>
        <begin position="147"/>
        <end position="191"/>
    </location>
</feature>
<feature type="region of interest" description="Disordered" evidence="7">
    <location>
        <begin position="285"/>
        <end position="355"/>
    </location>
</feature>
<feature type="compositionally biased region" description="Low complexity" evidence="7">
    <location>
        <begin position="117"/>
        <end position="126"/>
    </location>
</feature>
<keyword evidence="10" id="KW-1185">Reference proteome</keyword>
<evidence type="ECO:0000256" key="1">
    <source>
        <dbReference type="ARBA" id="ARBA00004123"/>
    </source>
</evidence>
<reference evidence="9 10" key="1">
    <citation type="submission" date="2024-11" db="EMBL/GenBank/DDBJ databases">
        <title>Chromosome-level genome assembly of Eucalyptus globulus Labill. provides insights into its genome evolution.</title>
        <authorList>
            <person name="Li X."/>
        </authorList>
    </citation>
    <scope>NUCLEOTIDE SEQUENCE [LARGE SCALE GENOMIC DNA]</scope>
    <source>
        <strain evidence="9">CL2024</strain>
        <tissue evidence="9">Fresh tender leaves</tissue>
    </source>
</reference>
<gene>
    <name evidence="9" type="ORF">ACJRO7_007073</name>
</gene>
<keyword evidence="3 6" id="KW-0805">Transcription regulation</keyword>
<evidence type="ECO:0000256" key="7">
    <source>
        <dbReference type="SAM" id="MobiDB-lite"/>
    </source>
</evidence>
<comment type="function">
    <text evidence="6">Transcriptional repressor that regulates multiple aspects of plant growth and development.</text>
</comment>
<feature type="compositionally biased region" description="Low complexity" evidence="7">
    <location>
        <begin position="54"/>
        <end position="71"/>
    </location>
</feature>
<evidence type="ECO:0000313" key="10">
    <source>
        <dbReference type="Proteomes" id="UP001634007"/>
    </source>
</evidence>
<feature type="compositionally biased region" description="Low complexity" evidence="7">
    <location>
        <begin position="150"/>
        <end position="161"/>
    </location>
</feature>
<protein>
    <recommendedName>
        <fullName evidence="6">Transcription repressor</fullName>
    </recommendedName>
    <alternativeName>
        <fullName evidence="6">Ovate family protein</fullName>
    </alternativeName>
</protein>
<evidence type="ECO:0000259" key="8">
    <source>
        <dbReference type="PROSITE" id="PS51754"/>
    </source>
</evidence>
<dbReference type="AlphaFoldDB" id="A0ABD3IN46"/>
<accession>A0ABD3IN46</accession>
<comment type="subcellular location">
    <subcellularLocation>
        <location evidence="1 6">Nucleus</location>
    </subcellularLocation>
</comment>
<evidence type="ECO:0000256" key="2">
    <source>
        <dbReference type="ARBA" id="ARBA00022491"/>
    </source>
</evidence>
<evidence type="ECO:0000256" key="4">
    <source>
        <dbReference type="ARBA" id="ARBA00023163"/>
    </source>
</evidence>
<feature type="compositionally biased region" description="Low complexity" evidence="7">
    <location>
        <begin position="332"/>
        <end position="343"/>
    </location>
</feature>
<dbReference type="Proteomes" id="UP001634007">
    <property type="component" value="Unassembled WGS sequence"/>
</dbReference>
<keyword evidence="5 6" id="KW-0539">Nucleus</keyword>
<dbReference type="NCBIfam" id="TIGR01568">
    <property type="entry name" value="A_thal_3678"/>
    <property type="match status" value="1"/>
</dbReference>
<dbReference type="GO" id="GO:0005634">
    <property type="term" value="C:nucleus"/>
    <property type="evidence" value="ECO:0007669"/>
    <property type="project" value="UniProtKB-SubCell"/>
</dbReference>
<dbReference type="GO" id="GO:0045892">
    <property type="term" value="P:negative regulation of DNA-templated transcription"/>
    <property type="evidence" value="ECO:0007669"/>
    <property type="project" value="UniProtKB-UniRule"/>
</dbReference>
<feature type="domain" description="OVATE" evidence="8">
    <location>
        <begin position="356"/>
        <end position="415"/>
    </location>
</feature>
<sequence>MGNYRFRLSDMIPNSWLHKLKDMNRTRSSRTHHHHQQQQLSPPPPPPPVKKKQPPSSATPSRSSSSTSNPLPDHPQSHPRKSYHFARDTPPPHFPSPPRKSARQRRPPRRPHRRSSPRVVASSVSAGCSCRATATLDSFWGKPEPVLECSASPPSDTSTASDSEELLPVSDDLPRLSPDEPPCGGGGGGVAHRSFDQMVSWSSSSCRCRVLDSDEATDGKQAKSPDGCESVSTEIELPPILTKPANFSAMVENLKNRETREPTRSRTASQLSVRVVKAEHVTVQEHGKARRSFSVSSPGVKVRINSPRLASAKRGQSQSQSQSAQHPRPGRKSVSSPSPSAAAGRRRRSVSDSFAVMKASVDPQRDFRDSMMEMIVENDIRASKDLEELLASYLSLNSDEYHDLIIKVFKQIWFDLNCTRLK</sequence>
<dbReference type="PROSITE" id="PS51754">
    <property type="entry name" value="OVATE"/>
    <property type="match status" value="1"/>
</dbReference>
<evidence type="ECO:0000256" key="5">
    <source>
        <dbReference type="ARBA" id="ARBA00023242"/>
    </source>
</evidence>
<dbReference type="Pfam" id="PF04844">
    <property type="entry name" value="Ovate"/>
    <property type="match status" value="1"/>
</dbReference>